<protein>
    <recommendedName>
        <fullName evidence="4">Zinc finger PHD-type domain-containing protein</fullName>
    </recommendedName>
</protein>
<dbReference type="InterPro" id="IPR001965">
    <property type="entry name" value="Znf_PHD"/>
</dbReference>
<dbReference type="EMBL" id="JACEFF010000921">
    <property type="protein sequence ID" value="KAH9628258.1"/>
    <property type="molecule type" value="Genomic_DNA"/>
</dbReference>
<proteinExistence type="predicted"/>
<evidence type="ECO:0000256" key="3">
    <source>
        <dbReference type="ARBA" id="ARBA00022833"/>
    </source>
</evidence>
<dbReference type="SMART" id="SM00249">
    <property type="entry name" value="PHD"/>
    <property type="match status" value="1"/>
</dbReference>
<dbReference type="InterPro" id="IPR013083">
    <property type="entry name" value="Znf_RING/FYVE/PHD"/>
</dbReference>
<gene>
    <name evidence="5" type="ORF">HF086_004168</name>
</gene>
<dbReference type="InterPro" id="IPR011011">
    <property type="entry name" value="Znf_FYVE_PHD"/>
</dbReference>
<keyword evidence="3" id="KW-0862">Zinc</keyword>
<accession>A0A922M1H2</accession>
<reference evidence="5" key="1">
    <citation type="journal article" date="2021" name="G3 (Bethesda)">
        <title>Genome and transcriptome analysis of the beet armyworm Spodoptera exigua reveals targets for pest control. .</title>
        <authorList>
            <person name="Simon S."/>
            <person name="Breeschoten T."/>
            <person name="Jansen H.J."/>
            <person name="Dirks R.P."/>
            <person name="Schranz M.E."/>
            <person name="Ros V.I.D."/>
        </authorList>
    </citation>
    <scope>NUCLEOTIDE SEQUENCE</scope>
    <source>
        <strain evidence="5">TB_SE_WUR_2020</strain>
    </source>
</reference>
<dbReference type="GO" id="GO:0008270">
    <property type="term" value="F:zinc ion binding"/>
    <property type="evidence" value="ECO:0007669"/>
    <property type="project" value="UniProtKB-KW"/>
</dbReference>
<keyword evidence="1" id="KW-0479">Metal-binding</keyword>
<comment type="caution">
    <text evidence="5">The sequence shown here is derived from an EMBL/GenBank/DDBJ whole genome shotgun (WGS) entry which is preliminary data.</text>
</comment>
<evidence type="ECO:0000313" key="6">
    <source>
        <dbReference type="Proteomes" id="UP000814243"/>
    </source>
</evidence>
<dbReference type="SUPFAM" id="SSF57903">
    <property type="entry name" value="FYVE/PHD zinc finger"/>
    <property type="match status" value="1"/>
</dbReference>
<dbReference type="InterPro" id="IPR057251">
    <property type="entry name" value="FP_C"/>
</dbReference>
<dbReference type="CDD" id="cd15489">
    <property type="entry name" value="PHD_SF"/>
    <property type="match status" value="1"/>
</dbReference>
<dbReference type="Proteomes" id="UP000814243">
    <property type="component" value="Unassembled WGS sequence"/>
</dbReference>
<name>A0A922M1H2_SPOEX</name>
<organism evidence="5 6">
    <name type="scientific">Spodoptera exigua</name>
    <name type="common">Beet armyworm</name>
    <name type="synonym">Noctua fulgens</name>
    <dbReference type="NCBI Taxonomy" id="7107"/>
    <lineage>
        <taxon>Eukaryota</taxon>
        <taxon>Metazoa</taxon>
        <taxon>Ecdysozoa</taxon>
        <taxon>Arthropoda</taxon>
        <taxon>Hexapoda</taxon>
        <taxon>Insecta</taxon>
        <taxon>Pterygota</taxon>
        <taxon>Neoptera</taxon>
        <taxon>Endopterygota</taxon>
        <taxon>Lepidoptera</taxon>
        <taxon>Glossata</taxon>
        <taxon>Ditrysia</taxon>
        <taxon>Noctuoidea</taxon>
        <taxon>Noctuidae</taxon>
        <taxon>Amphipyrinae</taxon>
        <taxon>Spodoptera</taxon>
    </lineage>
</organism>
<evidence type="ECO:0000259" key="4">
    <source>
        <dbReference type="SMART" id="SM00249"/>
    </source>
</evidence>
<dbReference type="AlphaFoldDB" id="A0A922M1H2"/>
<evidence type="ECO:0000256" key="2">
    <source>
        <dbReference type="ARBA" id="ARBA00022771"/>
    </source>
</evidence>
<sequence>MPMIKCGGCGKFISPADAARCTKCNEHYHRICVALTGRGALPSFWQCPECRKNVRRDNKSETPVRNSQAEVQAAAAPLISAESPVLRSTNSEESADEGLDIGVGEPAVCARETGVAIDDIVHEQQIDVASQLQAIMGELRNLRIEVLELRKEVRSSGEACNVRMDSIEARLQVLEERHADVPGTATVVEGVVEQLKRDLNERDQELMANDLVIANLPESQAENPVHVVKVIATKLGVQLDDRDIVYAERVGGRHLKATSPTKSAEVRPRAVMVRLARRDLRDAVLDSARQRRGATTEDLGLPGPVGRFYVNERLTKTNQDLFRKTRAAAGIHGWRFVWTKRGRILVRNKPGDQTRRIGSEHDIQEIIGQYTV</sequence>
<keyword evidence="2" id="KW-0863">Zinc-finger</keyword>
<dbReference type="Gene3D" id="3.30.40.10">
    <property type="entry name" value="Zinc/RING finger domain, C3HC4 (zinc finger)"/>
    <property type="match status" value="1"/>
</dbReference>
<dbReference type="Pfam" id="PF25298">
    <property type="entry name" value="Baculo_FP_2nd"/>
    <property type="match status" value="1"/>
</dbReference>
<feature type="domain" description="Zinc finger PHD-type" evidence="4">
    <location>
        <begin position="5"/>
        <end position="51"/>
    </location>
</feature>
<evidence type="ECO:0000313" key="5">
    <source>
        <dbReference type="EMBL" id="KAH9628258.1"/>
    </source>
</evidence>
<evidence type="ECO:0000256" key="1">
    <source>
        <dbReference type="ARBA" id="ARBA00022723"/>
    </source>
</evidence>